<reference evidence="2 3" key="1">
    <citation type="submission" date="2019-03" db="EMBL/GenBank/DDBJ databases">
        <title>Sequencing 23 genomes of Wallemia ichthyophaga.</title>
        <authorList>
            <person name="Gostincar C."/>
        </authorList>
    </citation>
    <scope>NUCLEOTIDE SEQUENCE [LARGE SCALE GENOMIC DNA]</scope>
    <source>
        <strain evidence="2 3">EXF-5753</strain>
    </source>
</reference>
<dbReference type="AlphaFoldDB" id="A0A4T0FXB0"/>
<keyword evidence="1" id="KW-0676">Redox-active center</keyword>
<dbReference type="Proteomes" id="UP000310189">
    <property type="component" value="Unassembled WGS sequence"/>
</dbReference>
<gene>
    <name evidence="2" type="ORF">E3P99_00171</name>
</gene>
<sequence>MQTPGITVDGNDPIATSLQPAELAALNPETFTPPTQEHPTISIEYCDRCRWQPRAQWLLTELLLTFPPPTIQSIALVPRNQEATAGRFRVWLYDAATTAPKLLWDRKIEGGFPEAKHLKQRVRDAIAPGMSLGHSDK</sequence>
<keyword evidence="3" id="KW-1185">Reference proteome</keyword>
<evidence type="ECO:0000313" key="3">
    <source>
        <dbReference type="Proteomes" id="UP000310189"/>
    </source>
</evidence>
<dbReference type="NCBIfam" id="TIGR02174">
    <property type="entry name" value="CXXU_selWTH"/>
    <property type="match status" value="1"/>
</dbReference>
<dbReference type="PANTHER" id="PTHR36417:SF2">
    <property type="entry name" value="SELENOPROTEIN DOMAIN PROTEIN (AFU_ORTHOLOGUE AFUA_1G05220)"/>
    <property type="match status" value="1"/>
</dbReference>
<dbReference type="SUPFAM" id="SSF52833">
    <property type="entry name" value="Thioredoxin-like"/>
    <property type="match status" value="1"/>
</dbReference>
<dbReference type="Gene3D" id="3.40.30.10">
    <property type="entry name" value="Glutaredoxin"/>
    <property type="match status" value="1"/>
</dbReference>
<dbReference type="InterPro" id="IPR011893">
    <property type="entry name" value="Selenoprotein_Rdx-typ"/>
</dbReference>
<protein>
    <submittedName>
        <fullName evidence="2">Uncharacterized protein</fullName>
    </submittedName>
</protein>
<accession>A0A4T0FXB0</accession>
<comment type="caution">
    <text evidence="2">The sequence shown here is derived from an EMBL/GenBank/DDBJ whole genome shotgun (WGS) entry which is preliminary data.</text>
</comment>
<evidence type="ECO:0000256" key="1">
    <source>
        <dbReference type="ARBA" id="ARBA00023284"/>
    </source>
</evidence>
<dbReference type="OrthoDB" id="60822at2759"/>
<name>A0A4T0FXB0_9BASI</name>
<dbReference type="Pfam" id="PF10262">
    <property type="entry name" value="Rdx"/>
    <property type="match status" value="1"/>
</dbReference>
<dbReference type="EMBL" id="SPNW01000002">
    <property type="protein sequence ID" value="TIA93311.1"/>
    <property type="molecule type" value="Genomic_DNA"/>
</dbReference>
<dbReference type="InterPro" id="IPR036249">
    <property type="entry name" value="Thioredoxin-like_sf"/>
</dbReference>
<dbReference type="PANTHER" id="PTHR36417">
    <property type="entry name" value="SELENOPROTEIN DOMAIN PROTEIN (AFU_ORTHOLOGUE AFUA_1G05220)"/>
    <property type="match status" value="1"/>
</dbReference>
<evidence type="ECO:0000313" key="2">
    <source>
        <dbReference type="EMBL" id="TIA93311.1"/>
    </source>
</evidence>
<organism evidence="2 3">
    <name type="scientific">Wallemia hederae</name>
    <dbReference type="NCBI Taxonomy" id="1540922"/>
    <lineage>
        <taxon>Eukaryota</taxon>
        <taxon>Fungi</taxon>
        <taxon>Dikarya</taxon>
        <taxon>Basidiomycota</taxon>
        <taxon>Wallemiomycotina</taxon>
        <taxon>Wallemiomycetes</taxon>
        <taxon>Wallemiales</taxon>
        <taxon>Wallemiaceae</taxon>
        <taxon>Wallemia</taxon>
    </lineage>
</organism>
<proteinExistence type="predicted"/>